<keyword evidence="1" id="KW-0812">Transmembrane</keyword>
<evidence type="ECO:0000313" key="4">
    <source>
        <dbReference type="Proteomes" id="UP000176409"/>
    </source>
</evidence>
<reference evidence="3 4" key="1">
    <citation type="journal article" date="2016" name="Nat. Commun.">
        <title>Thousands of microbial genomes shed light on interconnected biogeochemical processes in an aquifer system.</title>
        <authorList>
            <person name="Anantharaman K."/>
            <person name="Brown C.T."/>
            <person name="Hug L.A."/>
            <person name="Sharon I."/>
            <person name="Castelle C.J."/>
            <person name="Probst A.J."/>
            <person name="Thomas B.C."/>
            <person name="Singh A."/>
            <person name="Wilkins M.J."/>
            <person name="Karaoz U."/>
            <person name="Brodie E.L."/>
            <person name="Williams K.H."/>
            <person name="Hubbard S.S."/>
            <person name="Banfield J.F."/>
        </authorList>
    </citation>
    <scope>NUCLEOTIDE SEQUENCE [LARGE SCALE GENOMIC DNA]</scope>
</reference>
<dbReference type="STRING" id="1798396.A2973_05135"/>
<evidence type="ECO:0000256" key="1">
    <source>
        <dbReference type="SAM" id="Phobius"/>
    </source>
</evidence>
<accession>A0A1F6AZT4</accession>
<name>A0A1F6AZT4_9BACT</name>
<proteinExistence type="predicted"/>
<feature type="transmembrane region" description="Helical" evidence="1">
    <location>
        <begin position="7"/>
        <end position="26"/>
    </location>
</feature>
<dbReference type="NCBIfam" id="NF037970">
    <property type="entry name" value="vanZ_1"/>
    <property type="match status" value="1"/>
</dbReference>
<evidence type="ECO:0000259" key="2">
    <source>
        <dbReference type="Pfam" id="PF04892"/>
    </source>
</evidence>
<dbReference type="InterPro" id="IPR006976">
    <property type="entry name" value="VanZ-like"/>
</dbReference>
<dbReference type="AlphaFoldDB" id="A0A1F6AZT4"/>
<gene>
    <name evidence="3" type="ORF">A2973_05135</name>
</gene>
<comment type="caution">
    <text evidence="3">The sequence shown here is derived from an EMBL/GenBank/DDBJ whole genome shotgun (WGS) entry which is preliminary data.</text>
</comment>
<feature type="domain" description="VanZ-like" evidence="2">
    <location>
        <begin position="7"/>
        <end position="116"/>
    </location>
</feature>
<dbReference type="Pfam" id="PF04892">
    <property type="entry name" value="VanZ"/>
    <property type="match status" value="1"/>
</dbReference>
<keyword evidence="1" id="KW-0472">Membrane</keyword>
<keyword evidence="1" id="KW-1133">Transmembrane helix</keyword>
<protein>
    <recommendedName>
        <fullName evidence="2">VanZ-like domain-containing protein</fullName>
    </recommendedName>
</protein>
<feature type="transmembrane region" description="Helical" evidence="1">
    <location>
        <begin position="32"/>
        <end position="55"/>
    </location>
</feature>
<dbReference type="Proteomes" id="UP000176409">
    <property type="component" value="Unassembled WGS sequence"/>
</dbReference>
<evidence type="ECO:0000313" key="3">
    <source>
        <dbReference type="EMBL" id="OGG30002.1"/>
    </source>
</evidence>
<organism evidence="3 4">
    <name type="scientific">Candidatus Gottesmanbacteria bacterium RIFCSPLOWO2_01_FULL_49_10</name>
    <dbReference type="NCBI Taxonomy" id="1798396"/>
    <lineage>
        <taxon>Bacteria</taxon>
        <taxon>Candidatus Gottesmaniibacteriota</taxon>
    </lineage>
</organism>
<sequence>MKFVRYWLPMIGWMAVIFFLSGRSSVQVADEPLLNFIFFKTLHVIEYSILYILTLRALRQSMHFKERVSMLVVAFFIVVLYAVTDEIHQLFVPTREGRLRDVIIDATGATLSWLLIEKLLPRAPKKLKSWVKNWEIG</sequence>
<dbReference type="EMBL" id="MFJZ01000032">
    <property type="protein sequence ID" value="OGG30002.1"/>
    <property type="molecule type" value="Genomic_DNA"/>
</dbReference>
<feature type="transmembrane region" description="Helical" evidence="1">
    <location>
        <begin position="67"/>
        <end position="83"/>
    </location>
</feature>